<protein>
    <submittedName>
        <fullName evidence="1">Uncharacterized protein</fullName>
    </submittedName>
</protein>
<dbReference type="EMBL" id="JACJSI010000045">
    <property type="protein sequence ID" value="MBD2531940.1"/>
    <property type="molecule type" value="Genomic_DNA"/>
</dbReference>
<reference evidence="1 2" key="1">
    <citation type="journal article" date="2020" name="ISME J.">
        <title>Comparative genomics reveals insights into cyanobacterial evolution and habitat adaptation.</title>
        <authorList>
            <person name="Chen M.Y."/>
            <person name="Teng W.K."/>
            <person name="Zhao L."/>
            <person name="Hu C.X."/>
            <person name="Zhou Y.K."/>
            <person name="Han B.P."/>
            <person name="Song L.R."/>
            <person name="Shu W.S."/>
        </authorList>
    </citation>
    <scope>NUCLEOTIDE SEQUENCE [LARGE SCALE GENOMIC DNA]</scope>
    <source>
        <strain evidence="1 2">FACHB-838</strain>
    </source>
</reference>
<sequence length="72" mass="8001">MAEIPASSSAINVLAALEPLKQLQNICKQNLGLRQIIKEFYPATPQVKFDTTAVLLDINTPEVHQEELHNFG</sequence>
<evidence type="ECO:0000313" key="2">
    <source>
        <dbReference type="Proteomes" id="UP000623440"/>
    </source>
</evidence>
<keyword evidence="2" id="KW-1185">Reference proteome</keyword>
<proteinExistence type="predicted"/>
<name>A0ABR8DRD9_9NOSO</name>
<accession>A0ABR8DRD9</accession>
<organism evidence="1 2">
    <name type="scientific">Nostoc flagelliforme FACHB-838</name>
    <dbReference type="NCBI Taxonomy" id="2692904"/>
    <lineage>
        <taxon>Bacteria</taxon>
        <taxon>Bacillati</taxon>
        <taxon>Cyanobacteriota</taxon>
        <taxon>Cyanophyceae</taxon>
        <taxon>Nostocales</taxon>
        <taxon>Nostocaceae</taxon>
        <taxon>Nostoc</taxon>
    </lineage>
</organism>
<gene>
    <name evidence="1" type="ORF">H6G97_21065</name>
</gene>
<comment type="caution">
    <text evidence="1">The sequence shown here is derived from an EMBL/GenBank/DDBJ whole genome shotgun (WGS) entry which is preliminary data.</text>
</comment>
<dbReference type="Proteomes" id="UP000623440">
    <property type="component" value="Unassembled WGS sequence"/>
</dbReference>
<evidence type="ECO:0000313" key="1">
    <source>
        <dbReference type="EMBL" id="MBD2531940.1"/>
    </source>
</evidence>